<accession>A0ACC1P3S8</accession>
<proteinExistence type="predicted"/>
<comment type="caution">
    <text evidence="1">The sequence shown here is derived from an EMBL/GenBank/DDBJ whole genome shotgun (WGS) entry which is preliminary data.</text>
</comment>
<protein>
    <submittedName>
        <fullName evidence="1">Uncharacterized protein</fullName>
    </submittedName>
</protein>
<sequence length="211" mass="22934">MSRFITYLERMGHSKEQSPDMPQNELKPVVAGTDTNIDIVFIPRPGEQGLVGWTAKTQEGHEVIWPKDYLGHDIPNARILAYEYSEGANLGDYGSDAKNLFLVAHSLGGIVSAKVMTDGDPSISGCIQGLAFFGTPFQGTNGRELPNILGSIVTYYGLPNNGFENEIQALKRLSDALSTSHKGVKLTSFSERSSGVCHTSFTLPRILDAND</sequence>
<keyword evidence="2" id="KW-1185">Reference proteome</keyword>
<name>A0ACC1P3S8_9PEZI</name>
<dbReference type="EMBL" id="JAPDGR010001093">
    <property type="protein sequence ID" value="KAJ2985500.1"/>
    <property type="molecule type" value="Genomic_DNA"/>
</dbReference>
<evidence type="ECO:0000313" key="2">
    <source>
        <dbReference type="Proteomes" id="UP001143856"/>
    </source>
</evidence>
<gene>
    <name evidence="1" type="ORF">NUW58_g5493</name>
</gene>
<evidence type="ECO:0000313" key="1">
    <source>
        <dbReference type="EMBL" id="KAJ2985500.1"/>
    </source>
</evidence>
<organism evidence="1 2">
    <name type="scientific">Xylaria curta</name>
    <dbReference type="NCBI Taxonomy" id="42375"/>
    <lineage>
        <taxon>Eukaryota</taxon>
        <taxon>Fungi</taxon>
        <taxon>Dikarya</taxon>
        <taxon>Ascomycota</taxon>
        <taxon>Pezizomycotina</taxon>
        <taxon>Sordariomycetes</taxon>
        <taxon>Xylariomycetidae</taxon>
        <taxon>Xylariales</taxon>
        <taxon>Xylariaceae</taxon>
        <taxon>Xylaria</taxon>
    </lineage>
</organism>
<dbReference type="Proteomes" id="UP001143856">
    <property type="component" value="Unassembled WGS sequence"/>
</dbReference>
<reference evidence="1" key="1">
    <citation type="submission" date="2022-10" db="EMBL/GenBank/DDBJ databases">
        <title>Genome Sequence of Xylaria curta.</title>
        <authorList>
            <person name="Buettner E."/>
        </authorList>
    </citation>
    <scope>NUCLEOTIDE SEQUENCE</scope>
    <source>
        <strain evidence="1">Babe10</strain>
    </source>
</reference>